<evidence type="ECO:0000313" key="1">
    <source>
        <dbReference type="EMBL" id="MDQ0745875.1"/>
    </source>
</evidence>
<evidence type="ECO:0008006" key="3">
    <source>
        <dbReference type="Google" id="ProtNLM"/>
    </source>
</evidence>
<protein>
    <recommendedName>
        <fullName evidence="3">Ricin B lectin domain-containing protein</fullName>
    </recommendedName>
</protein>
<comment type="caution">
    <text evidence="1">The sequence shown here is derived from an EMBL/GenBank/DDBJ whole genome shotgun (WGS) entry which is preliminary data.</text>
</comment>
<reference evidence="1 2" key="1">
    <citation type="submission" date="2023-07" db="EMBL/GenBank/DDBJ databases">
        <title>Comparative genomics of wheat-associated soil bacteria to identify genetic determinants of phenazine resistance.</title>
        <authorList>
            <person name="Mouncey N."/>
        </authorList>
    </citation>
    <scope>NUCLEOTIDE SEQUENCE [LARGE SCALE GENOMIC DNA]</scope>
    <source>
        <strain evidence="1 2">B3I12</strain>
    </source>
</reference>
<name>A0ABU0QFF7_9ACTN</name>
<keyword evidence="2" id="KW-1185">Reference proteome</keyword>
<evidence type="ECO:0000313" key="2">
    <source>
        <dbReference type="Proteomes" id="UP001232755"/>
    </source>
</evidence>
<organism evidence="1 2">
    <name type="scientific">Streptomyces africanus</name>
    <dbReference type="NCBI Taxonomy" id="231024"/>
    <lineage>
        <taxon>Bacteria</taxon>
        <taxon>Bacillati</taxon>
        <taxon>Actinomycetota</taxon>
        <taxon>Actinomycetes</taxon>
        <taxon>Kitasatosporales</taxon>
        <taxon>Streptomycetaceae</taxon>
        <taxon>Streptomyces</taxon>
    </lineage>
</organism>
<dbReference type="SUPFAM" id="SSF50370">
    <property type="entry name" value="Ricin B-like lectins"/>
    <property type="match status" value="1"/>
</dbReference>
<dbReference type="InterPro" id="IPR035992">
    <property type="entry name" value="Ricin_B-like_lectins"/>
</dbReference>
<dbReference type="Proteomes" id="UP001232755">
    <property type="component" value="Unassembled WGS sequence"/>
</dbReference>
<dbReference type="EMBL" id="JAUSYP010000001">
    <property type="protein sequence ID" value="MDQ0745875.1"/>
    <property type="molecule type" value="Genomic_DNA"/>
</dbReference>
<sequence>MPTSNQEVEYPAPIPVPDGHVMVVHAVTNSYWMPDRVNDEDTNDRDELQNFTADPLWDNAAVLWRFTRLRNGAYRISSTHDRKHVTRVGEAARNTPIRLYPKEDGSPSQHWDLVPIPGLADTPGQAPVRAVVARGTSYAIGMVDNVLSLDAEMRLIRMWNNQPTIYHGWTLIPVPSAEQEAE</sequence>
<proteinExistence type="predicted"/>
<dbReference type="RefSeq" id="WP_307180111.1">
    <property type="nucleotide sequence ID" value="NZ_JAUSYP010000001.1"/>
</dbReference>
<accession>A0ABU0QFF7</accession>
<gene>
    <name evidence="1" type="ORF">QF034_000106</name>
</gene>
<dbReference type="Gene3D" id="2.80.10.50">
    <property type="match status" value="1"/>
</dbReference>
<dbReference type="CDD" id="cd00161">
    <property type="entry name" value="beta-trefoil_Ricin-like"/>
    <property type="match status" value="1"/>
</dbReference>